<evidence type="ECO:0000313" key="2">
    <source>
        <dbReference type="EMBL" id="OQN96855.1"/>
    </source>
</evidence>
<protein>
    <submittedName>
        <fullName evidence="2">Uncharacterized protein</fullName>
    </submittedName>
</protein>
<organism evidence="2 3">
    <name type="scientific">Cryoendolithus antarcticus</name>
    <dbReference type="NCBI Taxonomy" id="1507870"/>
    <lineage>
        <taxon>Eukaryota</taxon>
        <taxon>Fungi</taxon>
        <taxon>Dikarya</taxon>
        <taxon>Ascomycota</taxon>
        <taxon>Pezizomycotina</taxon>
        <taxon>Dothideomycetes</taxon>
        <taxon>Dothideomycetidae</taxon>
        <taxon>Cladosporiales</taxon>
        <taxon>Cladosporiaceae</taxon>
        <taxon>Cryoendolithus</taxon>
    </lineage>
</organism>
<evidence type="ECO:0000256" key="1">
    <source>
        <dbReference type="SAM" id="MobiDB-lite"/>
    </source>
</evidence>
<evidence type="ECO:0000313" key="3">
    <source>
        <dbReference type="Proteomes" id="UP000192596"/>
    </source>
</evidence>
<sequence length="153" mass="17321">MDPSESLENQTGDRHSTEEALKGGSKVAEASSQDAPADKNDKPTIIADHEAFKWDYYTCYGTWGQTYTNLISFLQKPNLPLIWQAQVHCNIGTMRVYSDEPQIPEFVHEPCLAKAERLLEEARRVHVHDPKDAATLMRLALRIEEGINEPDID</sequence>
<proteinExistence type="predicted"/>
<feature type="compositionally biased region" description="Basic and acidic residues" evidence="1">
    <location>
        <begin position="11"/>
        <end position="21"/>
    </location>
</feature>
<comment type="caution">
    <text evidence="2">The sequence shown here is derived from an EMBL/GenBank/DDBJ whole genome shotgun (WGS) entry which is preliminary data.</text>
</comment>
<accession>A0A1V8SCG7</accession>
<dbReference type="EMBL" id="NAJO01000060">
    <property type="protein sequence ID" value="OQN96855.1"/>
    <property type="molecule type" value="Genomic_DNA"/>
</dbReference>
<dbReference type="Proteomes" id="UP000192596">
    <property type="component" value="Unassembled WGS sequence"/>
</dbReference>
<feature type="region of interest" description="Disordered" evidence="1">
    <location>
        <begin position="1"/>
        <end position="42"/>
    </location>
</feature>
<keyword evidence="3" id="KW-1185">Reference proteome</keyword>
<reference evidence="3" key="1">
    <citation type="submission" date="2017-03" db="EMBL/GenBank/DDBJ databases">
        <title>Genomes of endolithic fungi from Antarctica.</title>
        <authorList>
            <person name="Coleine C."/>
            <person name="Masonjones S."/>
            <person name="Stajich J.E."/>
        </authorList>
    </citation>
    <scope>NUCLEOTIDE SEQUENCE [LARGE SCALE GENOMIC DNA]</scope>
    <source>
        <strain evidence="3">CCFEE 5527</strain>
    </source>
</reference>
<name>A0A1V8SCG7_9PEZI</name>
<dbReference type="AlphaFoldDB" id="A0A1V8SCG7"/>
<dbReference type="InParanoid" id="A0A1V8SCG7"/>
<feature type="compositionally biased region" description="Polar residues" evidence="1">
    <location>
        <begin position="1"/>
        <end position="10"/>
    </location>
</feature>
<gene>
    <name evidence="2" type="ORF">B0A48_17409</name>
</gene>